<feature type="transmembrane region" description="Helical" evidence="6">
    <location>
        <begin position="221"/>
        <end position="243"/>
    </location>
</feature>
<evidence type="ECO:0000313" key="8">
    <source>
        <dbReference type="EMBL" id="MBC6492105.1"/>
    </source>
</evidence>
<comment type="subcellular location">
    <subcellularLocation>
        <location evidence="1">Membrane</location>
        <topology evidence="1">Multi-pass membrane protein</topology>
    </subcellularLocation>
</comment>
<feature type="domain" description="EamA" evidence="7">
    <location>
        <begin position="10"/>
        <end position="137"/>
    </location>
</feature>
<evidence type="ECO:0000256" key="1">
    <source>
        <dbReference type="ARBA" id="ARBA00004141"/>
    </source>
</evidence>
<gene>
    <name evidence="8" type="ORF">BC349_13675</name>
</gene>
<comment type="similarity">
    <text evidence="2">Belongs to the EamA transporter family.</text>
</comment>
<dbReference type="RefSeq" id="WP_187257428.1">
    <property type="nucleotide sequence ID" value="NZ_JBHULF010000006.1"/>
</dbReference>
<feature type="transmembrane region" description="Helical" evidence="6">
    <location>
        <begin position="33"/>
        <end position="52"/>
    </location>
</feature>
<dbReference type="SUPFAM" id="SSF103481">
    <property type="entry name" value="Multidrug resistance efflux transporter EmrE"/>
    <property type="match status" value="2"/>
</dbReference>
<reference evidence="8 9" key="1">
    <citation type="submission" date="2016-07" db="EMBL/GenBank/DDBJ databases">
        <title>Genome analysis of Flavihumibacter stibioxidans YS-17.</title>
        <authorList>
            <person name="Shi K."/>
            <person name="Han Y."/>
            <person name="Wang G."/>
        </authorList>
    </citation>
    <scope>NUCLEOTIDE SEQUENCE [LARGE SCALE GENOMIC DNA]</scope>
    <source>
        <strain evidence="8 9">YS-17</strain>
    </source>
</reference>
<protein>
    <recommendedName>
        <fullName evidence="7">EamA domain-containing protein</fullName>
    </recommendedName>
</protein>
<organism evidence="8 9">
    <name type="scientific">Flavihumibacter stibioxidans</name>
    <dbReference type="NCBI Taxonomy" id="1834163"/>
    <lineage>
        <taxon>Bacteria</taxon>
        <taxon>Pseudomonadati</taxon>
        <taxon>Bacteroidota</taxon>
        <taxon>Chitinophagia</taxon>
        <taxon>Chitinophagales</taxon>
        <taxon>Chitinophagaceae</taxon>
        <taxon>Flavihumibacter</taxon>
    </lineage>
</organism>
<feature type="transmembrane region" description="Helical" evidence="6">
    <location>
        <begin position="120"/>
        <end position="139"/>
    </location>
</feature>
<feature type="transmembrane region" description="Helical" evidence="6">
    <location>
        <begin position="255"/>
        <end position="271"/>
    </location>
</feature>
<evidence type="ECO:0000256" key="6">
    <source>
        <dbReference type="SAM" id="Phobius"/>
    </source>
</evidence>
<accession>A0ABR7MAR0</accession>
<feature type="transmembrane region" description="Helical" evidence="6">
    <location>
        <begin position="277"/>
        <end position="297"/>
    </location>
</feature>
<keyword evidence="5 6" id="KW-0472">Membrane</keyword>
<proteinExistence type="inferred from homology"/>
<dbReference type="PANTHER" id="PTHR32322:SF2">
    <property type="entry name" value="EAMA DOMAIN-CONTAINING PROTEIN"/>
    <property type="match status" value="1"/>
</dbReference>
<dbReference type="PANTHER" id="PTHR32322">
    <property type="entry name" value="INNER MEMBRANE TRANSPORTER"/>
    <property type="match status" value="1"/>
</dbReference>
<dbReference type="InterPro" id="IPR000620">
    <property type="entry name" value="EamA_dom"/>
</dbReference>
<dbReference type="InterPro" id="IPR050638">
    <property type="entry name" value="AA-Vitamin_Transporters"/>
</dbReference>
<feature type="transmembrane region" description="Helical" evidence="6">
    <location>
        <begin position="183"/>
        <end position="201"/>
    </location>
</feature>
<comment type="caution">
    <text evidence="8">The sequence shown here is derived from an EMBL/GenBank/DDBJ whole genome shotgun (WGS) entry which is preliminary data.</text>
</comment>
<sequence length="299" mass="32012">MKLKIFFSFAAIYLIWGSTYLAAHFGLGSIPPYLMSALRFSVAGLVLLAWCFGRKYPWPDKKTISVNFLGGVLMLVGGSGSVLWAQQYVPSGLAAILVSALPVWFVLLDKKEWAVYFKSRLVITGVLLGFAGIIILFGSNLDDSGQGSAGFKKLLAIGVIIAGTISWTIGSLYVKYQSAPHNVTAGAGIQLLAGGIASLLLSPLLDNLSGFSFSQVSLSAWMALTYLTVFGSVITYMAYMYLLSERPAAQVGTHAYVNPVIAVILGVLFANEKLVPAQISALVIILVSVLLVNLASYRK</sequence>
<evidence type="ECO:0000256" key="3">
    <source>
        <dbReference type="ARBA" id="ARBA00022692"/>
    </source>
</evidence>
<name>A0ABR7MAR0_9BACT</name>
<feature type="transmembrane region" description="Helical" evidence="6">
    <location>
        <begin position="91"/>
        <end position="108"/>
    </location>
</feature>
<feature type="domain" description="EamA" evidence="7">
    <location>
        <begin position="156"/>
        <end position="293"/>
    </location>
</feature>
<keyword evidence="3 6" id="KW-0812">Transmembrane</keyword>
<evidence type="ECO:0000256" key="5">
    <source>
        <dbReference type="ARBA" id="ARBA00023136"/>
    </source>
</evidence>
<keyword evidence="4 6" id="KW-1133">Transmembrane helix</keyword>
<dbReference type="Pfam" id="PF00892">
    <property type="entry name" value="EamA"/>
    <property type="match status" value="2"/>
</dbReference>
<dbReference type="Proteomes" id="UP000765802">
    <property type="component" value="Unassembled WGS sequence"/>
</dbReference>
<evidence type="ECO:0000256" key="2">
    <source>
        <dbReference type="ARBA" id="ARBA00007362"/>
    </source>
</evidence>
<keyword evidence="9" id="KW-1185">Reference proteome</keyword>
<dbReference type="InterPro" id="IPR037185">
    <property type="entry name" value="EmrE-like"/>
</dbReference>
<evidence type="ECO:0000313" key="9">
    <source>
        <dbReference type="Proteomes" id="UP000765802"/>
    </source>
</evidence>
<feature type="transmembrane region" description="Helical" evidence="6">
    <location>
        <begin position="64"/>
        <end position="85"/>
    </location>
</feature>
<evidence type="ECO:0000256" key="4">
    <source>
        <dbReference type="ARBA" id="ARBA00022989"/>
    </source>
</evidence>
<evidence type="ECO:0000259" key="7">
    <source>
        <dbReference type="Pfam" id="PF00892"/>
    </source>
</evidence>
<dbReference type="EMBL" id="MBUA01000027">
    <property type="protein sequence ID" value="MBC6492105.1"/>
    <property type="molecule type" value="Genomic_DNA"/>
</dbReference>
<feature type="transmembrane region" description="Helical" evidence="6">
    <location>
        <begin position="154"/>
        <end position="174"/>
    </location>
</feature>